<feature type="transmembrane region" description="Helical" evidence="1">
    <location>
        <begin position="99"/>
        <end position="118"/>
    </location>
</feature>
<evidence type="ECO:0000313" key="2">
    <source>
        <dbReference type="EMBL" id="TBU28394.1"/>
    </source>
</evidence>
<accession>A0A4Q9MLA3</accession>
<protein>
    <submittedName>
        <fullName evidence="2">Uncharacterized protein</fullName>
    </submittedName>
</protein>
<name>A0A4Q9MLA3_9APHY</name>
<organism evidence="2">
    <name type="scientific">Dichomitus squalens</name>
    <dbReference type="NCBI Taxonomy" id="114155"/>
    <lineage>
        <taxon>Eukaryota</taxon>
        <taxon>Fungi</taxon>
        <taxon>Dikarya</taxon>
        <taxon>Basidiomycota</taxon>
        <taxon>Agaricomycotina</taxon>
        <taxon>Agaricomycetes</taxon>
        <taxon>Polyporales</taxon>
        <taxon>Polyporaceae</taxon>
        <taxon>Dichomitus</taxon>
    </lineage>
</organism>
<feature type="transmembrane region" description="Helical" evidence="1">
    <location>
        <begin position="20"/>
        <end position="48"/>
    </location>
</feature>
<feature type="transmembrane region" description="Helical" evidence="1">
    <location>
        <begin position="60"/>
        <end position="79"/>
    </location>
</feature>
<reference evidence="2" key="1">
    <citation type="submission" date="2019-01" db="EMBL/GenBank/DDBJ databases">
        <title>Draft genome sequences of three monokaryotic isolates of the white-rot basidiomycete fungus Dichomitus squalens.</title>
        <authorList>
            <consortium name="DOE Joint Genome Institute"/>
            <person name="Lopez S.C."/>
            <person name="Andreopoulos B."/>
            <person name="Pangilinan J."/>
            <person name="Lipzen A."/>
            <person name="Riley R."/>
            <person name="Ahrendt S."/>
            <person name="Ng V."/>
            <person name="Barry K."/>
            <person name="Daum C."/>
            <person name="Grigoriev I.V."/>
            <person name="Hilden K.S."/>
            <person name="Makela M.R."/>
            <person name="de Vries R.P."/>
        </authorList>
    </citation>
    <scope>NUCLEOTIDE SEQUENCE [LARGE SCALE GENOMIC DNA]</scope>
    <source>
        <strain evidence="2">OM18370.1</strain>
    </source>
</reference>
<keyword evidence="1" id="KW-1133">Transmembrane helix</keyword>
<feature type="transmembrane region" description="Helical" evidence="1">
    <location>
        <begin position="156"/>
        <end position="181"/>
    </location>
</feature>
<gene>
    <name evidence="2" type="ORF">BD311DRAFT_663538</name>
</gene>
<dbReference type="EMBL" id="ML143422">
    <property type="protein sequence ID" value="TBU28394.1"/>
    <property type="molecule type" value="Genomic_DNA"/>
</dbReference>
<feature type="transmembrane region" description="Helical" evidence="1">
    <location>
        <begin position="130"/>
        <end position="150"/>
    </location>
</feature>
<proteinExistence type="predicted"/>
<keyword evidence="1" id="KW-0812">Transmembrane</keyword>
<evidence type="ECO:0000256" key="1">
    <source>
        <dbReference type="SAM" id="Phobius"/>
    </source>
</evidence>
<keyword evidence="1" id="KW-0472">Membrane</keyword>
<sequence>MAPTGSLDAFGGFAGPASKQFYVATFSVEVCVFAAFLISYVIGTWCLFFCAQSKHPLRPLTVVLFVANTVMLWLAVAHMALDACGAVRGFTEGPPLFDAIKFVIYVLETLIGSSFMIYRLYRVYSRRWRVIIIPSVLLVAAGIIGISSTFLGVPGFYMSAGFYSLELMVDVISSIMILARVKEIGCDSQPTHARNIQMWRVIEALVQSTAITSAASMSLVITFVNSTYIGYPTCLNVLPPLIALVFSLTVLRIALNSGRKATRSESGHSWGISDHGSTMATAEMSSSTLEDAEEKEFTLPIYVSTTTIVQHDLPKHPGFSSNTIHIY</sequence>
<feature type="transmembrane region" description="Helical" evidence="1">
    <location>
        <begin position="237"/>
        <end position="255"/>
    </location>
</feature>
<dbReference type="OrthoDB" id="2747532at2759"/>
<dbReference type="AlphaFoldDB" id="A0A4Q9MLA3"/>
<dbReference type="Proteomes" id="UP000292957">
    <property type="component" value="Unassembled WGS sequence"/>
</dbReference>
<feature type="transmembrane region" description="Helical" evidence="1">
    <location>
        <begin position="201"/>
        <end position="225"/>
    </location>
</feature>